<sequence>MTLNGSNYTIPKSGSVSVTGTYDDQAVAYISAKGTNSSGGLIGEVVSFSIISRFPSSGSTIVNVDVPSDYFFLIIKNNGAEAVTKCYFNYGLTTQSLSYFSVPNNGSNYGFGYYSALSTYNLRLESNTYYWSFNPLALPFTNNQYKLLTLN</sequence>
<dbReference type="Proteomes" id="UP000239872">
    <property type="component" value="Unassembled WGS sequence"/>
</dbReference>
<organism evidence="1 2">
    <name type="scientific">Flavipsychrobacter stenotrophus</name>
    <dbReference type="NCBI Taxonomy" id="2077091"/>
    <lineage>
        <taxon>Bacteria</taxon>
        <taxon>Pseudomonadati</taxon>
        <taxon>Bacteroidota</taxon>
        <taxon>Chitinophagia</taxon>
        <taxon>Chitinophagales</taxon>
        <taxon>Chitinophagaceae</taxon>
        <taxon>Flavipsychrobacter</taxon>
    </lineage>
</organism>
<comment type="caution">
    <text evidence="1">The sequence shown here is derived from an EMBL/GenBank/DDBJ whole genome shotgun (WGS) entry which is preliminary data.</text>
</comment>
<dbReference type="AlphaFoldDB" id="A0A2S7SQ64"/>
<proteinExistence type="predicted"/>
<reference evidence="1 2" key="1">
    <citation type="submission" date="2018-01" db="EMBL/GenBank/DDBJ databases">
        <title>A novel member of the phylum Bacteroidetes isolated from glacier ice.</title>
        <authorList>
            <person name="Liu Q."/>
            <person name="Xin Y.-H."/>
        </authorList>
    </citation>
    <scope>NUCLEOTIDE SEQUENCE [LARGE SCALE GENOMIC DNA]</scope>
    <source>
        <strain evidence="1 2">RB1R16</strain>
    </source>
</reference>
<dbReference type="EMBL" id="PPSL01000013">
    <property type="protein sequence ID" value="PQJ08771.1"/>
    <property type="molecule type" value="Genomic_DNA"/>
</dbReference>
<keyword evidence="2" id="KW-1185">Reference proteome</keyword>
<protein>
    <submittedName>
        <fullName evidence="1">Uncharacterized protein</fullName>
    </submittedName>
</protein>
<gene>
    <name evidence="1" type="ORF">CJD36_022490</name>
</gene>
<name>A0A2S7SQ64_9BACT</name>
<evidence type="ECO:0000313" key="2">
    <source>
        <dbReference type="Proteomes" id="UP000239872"/>
    </source>
</evidence>
<evidence type="ECO:0000313" key="1">
    <source>
        <dbReference type="EMBL" id="PQJ08771.1"/>
    </source>
</evidence>
<accession>A0A2S7SQ64</accession>